<dbReference type="InterPro" id="IPR029058">
    <property type="entry name" value="AB_hydrolase_fold"/>
</dbReference>
<feature type="non-terminal residue" evidence="2">
    <location>
        <position position="1"/>
    </location>
</feature>
<proteinExistence type="predicted"/>
<evidence type="ECO:0000313" key="3">
    <source>
        <dbReference type="Proteomes" id="UP001185863"/>
    </source>
</evidence>
<dbReference type="RefSeq" id="WP_317769297.1">
    <property type="nucleotide sequence ID" value="NZ_JAWLUP010000202.1"/>
</dbReference>
<dbReference type="AlphaFoldDB" id="A0AAE4V5D1"/>
<protein>
    <submittedName>
        <fullName evidence="2">Prolyl oligopeptidase family serine peptidase</fullName>
    </submittedName>
</protein>
<dbReference type="EMBL" id="JAWLUP010000202">
    <property type="protein sequence ID" value="MDV7268720.1"/>
    <property type="molecule type" value="Genomic_DNA"/>
</dbReference>
<dbReference type="SUPFAM" id="SSF53474">
    <property type="entry name" value="alpha/beta-Hydrolases"/>
    <property type="match status" value="1"/>
</dbReference>
<gene>
    <name evidence="2" type="ORF">R4315_29815</name>
</gene>
<reference evidence="2" key="1">
    <citation type="submission" date="2023-10" db="EMBL/GenBank/DDBJ databases">
        <title>Development of a sustainable strategy for remediation of hydrocarbon-contaminated territories based on the waste exchange concept.</title>
        <authorList>
            <person name="Krivoruchko A."/>
        </authorList>
    </citation>
    <scope>NUCLEOTIDE SEQUENCE</scope>
    <source>
        <strain evidence="2">IEGM 68</strain>
    </source>
</reference>
<feature type="domain" description="Peptidase S9 prolyl oligopeptidase catalytic" evidence="1">
    <location>
        <begin position="96"/>
        <end position="154"/>
    </location>
</feature>
<dbReference type="Pfam" id="PF00326">
    <property type="entry name" value="Peptidase_S9"/>
    <property type="match status" value="1"/>
</dbReference>
<evidence type="ECO:0000259" key="1">
    <source>
        <dbReference type="Pfam" id="PF00326"/>
    </source>
</evidence>
<evidence type="ECO:0000313" key="2">
    <source>
        <dbReference type="EMBL" id="MDV7268720.1"/>
    </source>
</evidence>
<dbReference type="Proteomes" id="UP001185863">
    <property type="component" value="Unassembled WGS sequence"/>
</dbReference>
<comment type="caution">
    <text evidence="2">The sequence shown here is derived from an EMBL/GenBank/DDBJ whole genome shotgun (WGS) entry which is preliminary data.</text>
</comment>
<accession>A0AAE4V5D1</accession>
<sequence length="165" mass="17524">PGSGLDQTPQYFRSGVPGIEAAEAFLPLILLGAQAADPAIDPSALLTEQAQPLLAAARTGCLDDIRKVPPVPAGQVFRPDADLGPLTEYLTRQEPSQVDVQVPTLITQSSGDRVVSKPSTDLMVKTLRDKGNDLEYVTYEGADHRATIGASQADAQDFVNGILDR</sequence>
<dbReference type="InterPro" id="IPR001375">
    <property type="entry name" value="Peptidase_S9_cat"/>
</dbReference>
<dbReference type="GO" id="GO:0008236">
    <property type="term" value="F:serine-type peptidase activity"/>
    <property type="evidence" value="ECO:0007669"/>
    <property type="project" value="InterPro"/>
</dbReference>
<name>A0AAE4V5D1_9NOCA</name>
<organism evidence="2 3">
    <name type="scientific">Rhodococcus oxybenzonivorans</name>
    <dbReference type="NCBI Taxonomy" id="1990687"/>
    <lineage>
        <taxon>Bacteria</taxon>
        <taxon>Bacillati</taxon>
        <taxon>Actinomycetota</taxon>
        <taxon>Actinomycetes</taxon>
        <taxon>Mycobacteriales</taxon>
        <taxon>Nocardiaceae</taxon>
        <taxon>Rhodococcus</taxon>
    </lineage>
</organism>
<dbReference type="GO" id="GO:0006508">
    <property type="term" value="P:proteolysis"/>
    <property type="evidence" value="ECO:0007669"/>
    <property type="project" value="InterPro"/>
</dbReference>
<dbReference type="Gene3D" id="3.40.50.1820">
    <property type="entry name" value="alpha/beta hydrolase"/>
    <property type="match status" value="1"/>
</dbReference>